<name>A0A5A7U990_CUCMM</name>
<dbReference type="AlphaFoldDB" id="A0A5A7U990"/>
<dbReference type="EMBL" id="SSTE01011678">
    <property type="protein sequence ID" value="KAA0050756.1"/>
    <property type="molecule type" value="Genomic_DNA"/>
</dbReference>
<proteinExistence type="predicted"/>
<dbReference type="Proteomes" id="UP000321393">
    <property type="component" value="Unassembled WGS sequence"/>
</dbReference>
<gene>
    <name evidence="1" type="ORF">E6C27_scaffold404G00030</name>
</gene>
<comment type="caution">
    <text evidence="1">The sequence shown here is derived from an EMBL/GenBank/DDBJ whole genome shotgun (WGS) entry which is preliminary data.</text>
</comment>
<evidence type="ECO:0000313" key="1">
    <source>
        <dbReference type="EMBL" id="KAA0050756.1"/>
    </source>
</evidence>
<protein>
    <submittedName>
        <fullName evidence="1">Uncharacterized protein</fullName>
    </submittedName>
</protein>
<reference evidence="1 2" key="1">
    <citation type="submission" date="2019-08" db="EMBL/GenBank/DDBJ databases">
        <title>Draft genome sequences of two oriental melons (Cucumis melo L. var makuwa).</title>
        <authorList>
            <person name="Kwon S.-Y."/>
        </authorList>
    </citation>
    <scope>NUCLEOTIDE SEQUENCE [LARGE SCALE GENOMIC DNA]</scope>
    <source>
        <strain evidence="2">cv. SW 3</strain>
        <tissue evidence="1">Leaf</tissue>
    </source>
</reference>
<sequence length="123" mass="13622">MYRGLAPTVLALLPNWAPFDSRSSASFRGSLSQGKSLVFAFNRIDSSTRQRPVAIRRQSSSTASFCRRPSKIAATRAALRVVERRAVLREPNQTRALVEPRAYASCRVKSEPPSAFSRATNHS</sequence>
<organism evidence="1 2">
    <name type="scientific">Cucumis melo var. makuwa</name>
    <name type="common">Oriental melon</name>
    <dbReference type="NCBI Taxonomy" id="1194695"/>
    <lineage>
        <taxon>Eukaryota</taxon>
        <taxon>Viridiplantae</taxon>
        <taxon>Streptophyta</taxon>
        <taxon>Embryophyta</taxon>
        <taxon>Tracheophyta</taxon>
        <taxon>Spermatophyta</taxon>
        <taxon>Magnoliopsida</taxon>
        <taxon>eudicotyledons</taxon>
        <taxon>Gunneridae</taxon>
        <taxon>Pentapetalae</taxon>
        <taxon>rosids</taxon>
        <taxon>fabids</taxon>
        <taxon>Cucurbitales</taxon>
        <taxon>Cucurbitaceae</taxon>
        <taxon>Benincaseae</taxon>
        <taxon>Cucumis</taxon>
    </lineage>
</organism>
<evidence type="ECO:0000313" key="2">
    <source>
        <dbReference type="Proteomes" id="UP000321393"/>
    </source>
</evidence>
<accession>A0A5A7U990</accession>